<name>A0A6H5H0J1_9HEMI</name>
<evidence type="ECO:0000313" key="2">
    <source>
        <dbReference type="EMBL" id="CAB0009258.1"/>
    </source>
</evidence>
<protein>
    <submittedName>
        <fullName evidence="2">Uncharacterized protein</fullName>
    </submittedName>
</protein>
<proteinExistence type="predicted"/>
<reference evidence="2 3" key="1">
    <citation type="submission" date="2020-02" db="EMBL/GenBank/DDBJ databases">
        <authorList>
            <person name="Ferguson B K."/>
        </authorList>
    </citation>
    <scope>NUCLEOTIDE SEQUENCE [LARGE SCALE GENOMIC DNA]</scope>
</reference>
<feature type="compositionally biased region" description="Polar residues" evidence="1">
    <location>
        <begin position="100"/>
        <end position="114"/>
    </location>
</feature>
<evidence type="ECO:0000313" key="3">
    <source>
        <dbReference type="Proteomes" id="UP000479000"/>
    </source>
</evidence>
<gene>
    <name evidence="2" type="ORF">NTEN_LOCUS14420</name>
</gene>
<dbReference type="Proteomes" id="UP000479000">
    <property type="component" value="Unassembled WGS sequence"/>
</dbReference>
<accession>A0A6H5H0J1</accession>
<dbReference type="EMBL" id="CADCXU010021630">
    <property type="protein sequence ID" value="CAB0009258.1"/>
    <property type="molecule type" value="Genomic_DNA"/>
</dbReference>
<sequence length="126" mass="14310">MLILFEFEKCVHDGYSGPRIAVYILTDKHTLLLRAFRSNTRFQLVKIGFAQKQIRFSVQRPAVFLQKNRRRHSRSSSSLIAVDSLAFSDNVLQRPSVPTIASSGSQLLGPPSTSNEKRPRWRVPAN</sequence>
<evidence type="ECO:0000256" key="1">
    <source>
        <dbReference type="SAM" id="MobiDB-lite"/>
    </source>
</evidence>
<organism evidence="2 3">
    <name type="scientific">Nesidiocoris tenuis</name>
    <dbReference type="NCBI Taxonomy" id="355587"/>
    <lineage>
        <taxon>Eukaryota</taxon>
        <taxon>Metazoa</taxon>
        <taxon>Ecdysozoa</taxon>
        <taxon>Arthropoda</taxon>
        <taxon>Hexapoda</taxon>
        <taxon>Insecta</taxon>
        <taxon>Pterygota</taxon>
        <taxon>Neoptera</taxon>
        <taxon>Paraneoptera</taxon>
        <taxon>Hemiptera</taxon>
        <taxon>Heteroptera</taxon>
        <taxon>Panheteroptera</taxon>
        <taxon>Cimicomorpha</taxon>
        <taxon>Miridae</taxon>
        <taxon>Dicyphina</taxon>
        <taxon>Nesidiocoris</taxon>
    </lineage>
</organism>
<dbReference type="AlphaFoldDB" id="A0A6H5H0J1"/>
<keyword evidence="3" id="KW-1185">Reference proteome</keyword>
<feature type="region of interest" description="Disordered" evidence="1">
    <location>
        <begin position="100"/>
        <end position="126"/>
    </location>
</feature>